<proteinExistence type="predicted"/>
<comment type="caution">
    <text evidence="1">The sequence shown here is derived from an EMBL/GenBank/DDBJ whole genome shotgun (WGS) entry which is preliminary data.</text>
</comment>
<organism evidence="1">
    <name type="scientific">mine drainage metagenome</name>
    <dbReference type="NCBI Taxonomy" id="410659"/>
    <lineage>
        <taxon>unclassified sequences</taxon>
        <taxon>metagenomes</taxon>
        <taxon>ecological metagenomes</taxon>
    </lineage>
</organism>
<protein>
    <submittedName>
        <fullName evidence="1">N-formimino-L-glutamate deiminase</fullName>
    </submittedName>
</protein>
<reference evidence="1" key="2">
    <citation type="journal article" date="2014" name="ISME J.">
        <title>Microbial stratification in low pH oxic and suboxic macroscopic growths along an acid mine drainage.</title>
        <authorList>
            <person name="Mendez-Garcia C."/>
            <person name="Mesa V."/>
            <person name="Sprenger R.R."/>
            <person name="Richter M."/>
            <person name="Diez M.S."/>
            <person name="Solano J."/>
            <person name="Bargiela R."/>
            <person name="Golyshina O.V."/>
            <person name="Manteca A."/>
            <person name="Ramos J.L."/>
            <person name="Gallego J.R."/>
            <person name="Llorente I."/>
            <person name="Martins Dos Santos V.A."/>
            <person name="Jensen O.N."/>
            <person name="Pelaez A.I."/>
            <person name="Sanchez J."/>
            <person name="Ferrer M."/>
        </authorList>
    </citation>
    <scope>NUCLEOTIDE SEQUENCE</scope>
</reference>
<gene>
    <name evidence="1" type="ORF">B1A_08440</name>
</gene>
<evidence type="ECO:0000313" key="1">
    <source>
        <dbReference type="EMBL" id="EQD65742.1"/>
    </source>
</evidence>
<dbReference type="InterPro" id="IPR011059">
    <property type="entry name" value="Metal-dep_hydrolase_composite"/>
</dbReference>
<reference evidence="1" key="1">
    <citation type="submission" date="2013-08" db="EMBL/GenBank/DDBJ databases">
        <authorList>
            <person name="Mendez C."/>
            <person name="Richter M."/>
            <person name="Ferrer M."/>
            <person name="Sanchez J."/>
        </authorList>
    </citation>
    <scope>NUCLEOTIDE SEQUENCE</scope>
</reference>
<accession>T1B793</accession>
<dbReference type="AlphaFoldDB" id="T1B793"/>
<name>T1B793_9ZZZZ</name>
<dbReference type="Gene3D" id="2.30.40.10">
    <property type="entry name" value="Urease, subunit C, domain 1"/>
    <property type="match status" value="1"/>
</dbReference>
<dbReference type="EMBL" id="AUZX01006032">
    <property type="protein sequence ID" value="EQD65742.1"/>
    <property type="molecule type" value="Genomic_DNA"/>
</dbReference>
<dbReference type="GO" id="GO:0016810">
    <property type="term" value="F:hydrolase activity, acting on carbon-nitrogen (but not peptide) bonds"/>
    <property type="evidence" value="ECO:0007669"/>
    <property type="project" value="InterPro"/>
</dbReference>
<sequence>MGSDSNISISPVEELRWLEYGQRLIRRARNLAASAQQSHTGTRLYALALAGGRQAAGLDAAPQDAALLHLDAAHPVLAGRRPEEVLDTWIFAGNAAAVRDVCVGGGTWCVPGTTCSVRPSHAATGRRWCGCAPEPWRHRYTLTF</sequence>